<dbReference type="Pfam" id="PF12776">
    <property type="entry name" value="Myb_DNA-bind_3"/>
    <property type="match status" value="1"/>
</dbReference>
<dbReference type="EMBL" id="CAJGYO010000007">
    <property type="protein sequence ID" value="CAD6242610.1"/>
    <property type="molecule type" value="Genomic_DNA"/>
</dbReference>
<feature type="compositionally biased region" description="Basic and acidic residues" evidence="1">
    <location>
        <begin position="195"/>
        <end position="207"/>
    </location>
</feature>
<feature type="domain" description="Myb/SANT-like" evidence="2">
    <location>
        <begin position="8"/>
        <end position="91"/>
    </location>
</feature>
<protein>
    <recommendedName>
        <fullName evidence="2">Myb/SANT-like domain-containing protein</fullName>
    </recommendedName>
</protein>
<evidence type="ECO:0000313" key="4">
    <source>
        <dbReference type="Proteomes" id="UP000604825"/>
    </source>
</evidence>
<dbReference type="PANTHER" id="PTHR47624:SF1">
    <property type="entry name" value="OS01G0204900 PROTEIN"/>
    <property type="match status" value="1"/>
</dbReference>
<feature type="region of interest" description="Disordered" evidence="1">
    <location>
        <begin position="145"/>
        <end position="208"/>
    </location>
</feature>
<dbReference type="Proteomes" id="UP000604825">
    <property type="component" value="Unassembled WGS sequence"/>
</dbReference>
<evidence type="ECO:0000313" key="3">
    <source>
        <dbReference type="EMBL" id="CAD6242610.1"/>
    </source>
</evidence>
<accession>A0A811PJC9</accession>
<dbReference type="AlphaFoldDB" id="A0A811PJC9"/>
<feature type="compositionally biased region" description="Basic and acidic residues" evidence="1">
    <location>
        <begin position="152"/>
        <end position="162"/>
    </location>
</feature>
<keyword evidence="4" id="KW-1185">Reference proteome</keyword>
<evidence type="ECO:0000256" key="1">
    <source>
        <dbReference type="SAM" id="MobiDB-lite"/>
    </source>
</evidence>
<name>A0A811PJC9_9POAL</name>
<dbReference type="PANTHER" id="PTHR47624">
    <property type="entry name" value="OS01G0204900 PROTEIN"/>
    <property type="match status" value="1"/>
</dbReference>
<organism evidence="3 4">
    <name type="scientific">Miscanthus lutarioriparius</name>
    <dbReference type="NCBI Taxonomy" id="422564"/>
    <lineage>
        <taxon>Eukaryota</taxon>
        <taxon>Viridiplantae</taxon>
        <taxon>Streptophyta</taxon>
        <taxon>Embryophyta</taxon>
        <taxon>Tracheophyta</taxon>
        <taxon>Spermatophyta</taxon>
        <taxon>Magnoliopsida</taxon>
        <taxon>Liliopsida</taxon>
        <taxon>Poales</taxon>
        <taxon>Poaceae</taxon>
        <taxon>PACMAD clade</taxon>
        <taxon>Panicoideae</taxon>
        <taxon>Andropogonodae</taxon>
        <taxon>Andropogoneae</taxon>
        <taxon>Saccharinae</taxon>
        <taxon>Miscanthus</taxon>
    </lineage>
</organism>
<evidence type="ECO:0000259" key="2">
    <source>
        <dbReference type="Pfam" id="PF12776"/>
    </source>
</evidence>
<gene>
    <name evidence="3" type="ORF">NCGR_LOCUS28040</name>
</gene>
<comment type="caution">
    <text evidence="3">The sequence shown here is derived from an EMBL/GenBank/DDBJ whole genome shotgun (WGS) entry which is preliminary data.</text>
</comment>
<dbReference type="OrthoDB" id="669074at2759"/>
<proteinExistence type="predicted"/>
<dbReference type="InterPro" id="IPR024752">
    <property type="entry name" value="Myb/SANT-like_dom"/>
</dbReference>
<reference evidence="3" key="1">
    <citation type="submission" date="2020-10" db="EMBL/GenBank/DDBJ databases">
        <authorList>
            <person name="Han B."/>
            <person name="Lu T."/>
            <person name="Zhao Q."/>
            <person name="Huang X."/>
            <person name="Zhao Y."/>
        </authorList>
    </citation>
    <scope>NUCLEOTIDE SEQUENCE</scope>
</reference>
<sequence length="292" mass="34088">MAGNNVLWQPRVVENMLRYYKEKIQAEGRLMFFREIHHDECAKQINAKYHTNFTQRQVYHKYHKLKGQWKVILQAKNLSGANFDDVKKMILYDETEVVRMQNDKVPRAKFINAPIHCYDEMEFIFQDRHATGEFTVLQAPYDLPSTQDGDLIGDKNANRAEDVDPGLQYDSDCLSEEEDGNYGGSSSSKRPAASEPEKVKRPKRDDSAISEVTHVLRDMSDTMRFTHVTHPNEELFKTIDAMKEYPLFVRLELQEYLANNEKTAAMLKGRPLEAIKEYVERWFVKNYPPPMI</sequence>